<gene>
    <name evidence="3" type="ORF">DOO78_13035</name>
</gene>
<dbReference type="OrthoDB" id="71751at2"/>
<protein>
    <submittedName>
        <fullName evidence="3">DUF2945 domain-containing protein</fullName>
    </submittedName>
</protein>
<organism evidence="3 4">
    <name type="scientific">Roseicella frigidaeris</name>
    <dbReference type="NCBI Taxonomy" id="2230885"/>
    <lineage>
        <taxon>Bacteria</taxon>
        <taxon>Pseudomonadati</taxon>
        <taxon>Pseudomonadota</taxon>
        <taxon>Alphaproteobacteria</taxon>
        <taxon>Acetobacterales</taxon>
        <taxon>Roseomonadaceae</taxon>
        <taxon>Roseicella</taxon>
    </lineage>
</organism>
<dbReference type="RefSeq" id="WP_111470225.1">
    <property type="nucleotide sequence ID" value="NZ_QLIX01000008.1"/>
</dbReference>
<dbReference type="InterPro" id="IPR021331">
    <property type="entry name" value="Hva1_TUDOR"/>
</dbReference>
<evidence type="ECO:0000256" key="1">
    <source>
        <dbReference type="SAM" id="MobiDB-lite"/>
    </source>
</evidence>
<dbReference type="EMBL" id="QLIX01000008">
    <property type="protein sequence ID" value="RAI58609.1"/>
    <property type="molecule type" value="Genomic_DNA"/>
</dbReference>
<dbReference type="Gene3D" id="2.30.30.1060">
    <property type="match status" value="1"/>
</dbReference>
<comment type="caution">
    <text evidence="3">The sequence shown here is derived from an EMBL/GenBank/DDBJ whole genome shotgun (WGS) entry which is preliminary data.</text>
</comment>
<proteinExistence type="predicted"/>
<feature type="region of interest" description="Disordered" evidence="1">
    <location>
        <begin position="43"/>
        <end position="69"/>
    </location>
</feature>
<name>A0A327M782_9PROT</name>
<dbReference type="AlphaFoldDB" id="A0A327M782"/>
<feature type="domain" description="Hypervirulence associated protein TUDOR" evidence="2">
    <location>
        <begin position="8"/>
        <end position="66"/>
    </location>
</feature>
<evidence type="ECO:0000313" key="3">
    <source>
        <dbReference type="EMBL" id="RAI58609.1"/>
    </source>
</evidence>
<keyword evidence="4" id="KW-1185">Reference proteome</keyword>
<evidence type="ECO:0000259" key="2">
    <source>
        <dbReference type="Pfam" id="PF11160"/>
    </source>
</evidence>
<dbReference type="Proteomes" id="UP000249065">
    <property type="component" value="Unassembled WGS sequence"/>
</dbReference>
<sequence length="69" mass="7427">MAAKPKTGDKVTWDTSQGRAEGVVEKTVTRTTRIKGHVAKATQDEPQVVVKSTTSGKRAVHKPEALKKA</sequence>
<reference evidence="4" key="1">
    <citation type="submission" date="2018-06" db="EMBL/GenBank/DDBJ databases">
        <authorList>
            <person name="Khan S.A."/>
        </authorList>
    </citation>
    <scope>NUCLEOTIDE SEQUENCE [LARGE SCALE GENOMIC DNA]</scope>
    <source>
        <strain evidence="4">DB-1506</strain>
    </source>
</reference>
<dbReference type="Pfam" id="PF11160">
    <property type="entry name" value="Hva1_TUDOR"/>
    <property type="match status" value="1"/>
</dbReference>
<accession>A0A327M782</accession>
<evidence type="ECO:0000313" key="4">
    <source>
        <dbReference type="Proteomes" id="UP000249065"/>
    </source>
</evidence>